<evidence type="ECO:0000256" key="2">
    <source>
        <dbReference type="ARBA" id="ARBA00022516"/>
    </source>
</evidence>
<dbReference type="Proteomes" id="UP000886742">
    <property type="component" value="Unassembled WGS sequence"/>
</dbReference>
<keyword evidence="4" id="KW-0443">Lipid metabolism</keyword>
<dbReference type="InterPro" id="IPR006109">
    <property type="entry name" value="G3P_DH_NAD-dep_C"/>
</dbReference>
<keyword evidence="3 10" id="KW-0560">Oxidoreductase</keyword>
<evidence type="ECO:0000256" key="3">
    <source>
        <dbReference type="ARBA" id="ARBA00023002"/>
    </source>
</evidence>
<comment type="caution">
    <text evidence="14">The sequence shown here is derived from an EMBL/GenBank/DDBJ whole genome shotgun (WGS) entry which is preliminary data.</text>
</comment>
<evidence type="ECO:0000256" key="10">
    <source>
        <dbReference type="RuleBase" id="RU000437"/>
    </source>
</evidence>
<evidence type="ECO:0000256" key="9">
    <source>
        <dbReference type="PIRSR" id="PIRSR000114-3"/>
    </source>
</evidence>
<evidence type="ECO:0000256" key="4">
    <source>
        <dbReference type="ARBA" id="ARBA00023098"/>
    </source>
</evidence>
<dbReference type="PANTHER" id="PTHR11728">
    <property type="entry name" value="GLYCEROL-3-PHOSPHATE DEHYDROGENASE"/>
    <property type="match status" value="1"/>
</dbReference>
<evidence type="ECO:0000259" key="12">
    <source>
        <dbReference type="Pfam" id="PF01210"/>
    </source>
</evidence>
<dbReference type="InterPro" id="IPR008927">
    <property type="entry name" value="6-PGluconate_DH-like_C_sf"/>
</dbReference>
<feature type="binding site" evidence="8">
    <location>
        <position position="92"/>
    </location>
    <ligand>
        <name>substrate</name>
    </ligand>
</feature>
<dbReference type="GO" id="GO:0047952">
    <property type="term" value="F:glycerol-3-phosphate dehydrogenase [NAD(P)+] activity"/>
    <property type="evidence" value="ECO:0007669"/>
    <property type="project" value="UniProtKB-EC"/>
</dbReference>
<organism evidence="14 15">
    <name type="scientific">Candidatus Enterousia intestinigallinarum</name>
    <dbReference type="NCBI Taxonomy" id="2840790"/>
    <lineage>
        <taxon>Bacteria</taxon>
        <taxon>Pseudomonadati</taxon>
        <taxon>Pseudomonadota</taxon>
        <taxon>Alphaproteobacteria</taxon>
        <taxon>Candidatus Enterousia</taxon>
    </lineage>
</organism>
<dbReference type="GO" id="GO:0046168">
    <property type="term" value="P:glycerol-3-phosphate catabolic process"/>
    <property type="evidence" value="ECO:0007669"/>
    <property type="project" value="InterPro"/>
</dbReference>
<evidence type="ECO:0000313" key="14">
    <source>
        <dbReference type="EMBL" id="HIS70871.1"/>
    </source>
</evidence>
<accession>A0A9D1JXF0</accession>
<dbReference type="Pfam" id="PF01210">
    <property type="entry name" value="NAD_Gly3P_dh_N"/>
    <property type="match status" value="1"/>
</dbReference>
<dbReference type="EMBL" id="DVJI01000011">
    <property type="protein sequence ID" value="HIS70871.1"/>
    <property type="molecule type" value="Genomic_DNA"/>
</dbReference>
<keyword evidence="5" id="KW-0594">Phospholipid biosynthesis</keyword>
<dbReference type="InterPro" id="IPR036291">
    <property type="entry name" value="NAD(P)-bd_dom_sf"/>
</dbReference>
<evidence type="ECO:0000256" key="7">
    <source>
        <dbReference type="PIRSR" id="PIRSR000114-1"/>
    </source>
</evidence>
<feature type="domain" description="Glycerol-3-phosphate dehydrogenase NAD-dependent C-terminal" evidence="13">
    <location>
        <begin position="162"/>
        <end position="278"/>
    </location>
</feature>
<sequence>MKVGVIGAGAWGTALAIISARGGADVVLWSYDGNHKEFDGVSMPATVHITSNMSEMAACDVWLIVTPAAYFRETLRQAAAYYNNQPIIICTKGAESTTGDFMSEIMAVELPSATDYGVLSGPQFAAEVARGIPTGSTLAGTQRACDAGRAVLNQLYITPSDDVVGAEICGVGKNAVALICGYNSIAASGENERAMLFTRAWNEVMEIGLRCGAQMRTFLGLCGIGDLFLSATSATSRNYAGGMAIAQGQPPAGTVEGIFALRGLISRAQNLGVPTPVLIDMQKKMNLA</sequence>
<dbReference type="Gene3D" id="1.10.1040.10">
    <property type="entry name" value="N-(1-d-carboxylethyl)-l-norvaline Dehydrogenase, domain 2"/>
    <property type="match status" value="1"/>
</dbReference>
<feature type="binding site" evidence="8">
    <location>
        <begin position="237"/>
        <end position="238"/>
    </location>
    <ligand>
        <name>substrate</name>
    </ligand>
</feature>
<reference evidence="14" key="1">
    <citation type="submission" date="2020-10" db="EMBL/GenBank/DDBJ databases">
        <authorList>
            <person name="Gilroy R."/>
        </authorList>
    </citation>
    <scope>NUCLEOTIDE SEQUENCE</scope>
    <source>
        <strain evidence="14">ChiGjej3B3-5194</strain>
    </source>
</reference>
<feature type="active site" description="Proton acceptor" evidence="7">
    <location>
        <position position="173"/>
    </location>
</feature>
<evidence type="ECO:0000256" key="8">
    <source>
        <dbReference type="PIRSR" id="PIRSR000114-2"/>
    </source>
</evidence>
<dbReference type="SUPFAM" id="SSF51735">
    <property type="entry name" value="NAD(P)-binding Rossmann-fold domains"/>
    <property type="match status" value="1"/>
</dbReference>
<feature type="binding site" evidence="9">
    <location>
        <position position="237"/>
    </location>
    <ligand>
        <name>NAD(+)</name>
        <dbReference type="ChEBI" id="CHEBI:57540"/>
    </ligand>
</feature>
<feature type="domain" description="Glycerol-3-phosphate dehydrogenase NAD-dependent N-terminal" evidence="12">
    <location>
        <begin position="2"/>
        <end position="143"/>
    </location>
</feature>
<dbReference type="PANTHER" id="PTHR11728:SF1">
    <property type="entry name" value="GLYCEROL-3-PHOSPHATE DEHYDROGENASE [NAD(+)] 2, CHLOROPLASTIC"/>
    <property type="match status" value="1"/>
</dbReference>
<keyword evidence="9 10" id="KW-0520">NAD</keyword>
<evidence type="ECO:0000256" key="5">
    <source>
        <dbReference type="ARBA" id="ARBA00023209"/>
    </source>
</evidence>
<dbReference type="GO" id="GO:0005829">
    <property type="term" value="C:cytosol"/>
    <property type="evidence" value="ECO:0007669"/>
    <property type="project" value="TreeGrafter"/>
</dbReference>
<dbReference type="SUPFAM" id="SSF48179">
    <property type="entry name" value="6-phosphogluconate dehydrogenase C-terminal domain-like"/>
    <property type="match status" value="1"/>
</dbReference>
<dbReference type="Pfam" id="PF07479">
    <property type="entry name" value="NAD_Gly3P_dh_C"/>
    <property type="match status" value="1"/>
</dbReference>
<name>A0A9D1JXF0_9PROT</name>
<comment type="similarity">
    <text evidence="1 10">Belongs to the NAD-dependent glycerol-3-phosphate dehydrogenase family.</text>
</comment>
<comment type="catalytic activity">
    <reaction evidence="11">
        <text>sn-glycerol 3-phosphate + NADP(+) = dihydroxyacetone phosphate + NADPH + H(+)</text>
        <dbReference type="Rhea" id="RHEA:11096"/>
        <dbReference type="ChEBI" id="CHEBI:15378"/>
        <dbReference type="ChEBI" id="CHEBI:57597"/>
        <dbReference type="ChEBI" id="CHEBI:57642"/>
        <dbReference type="ChEBI" id="CHEBI:57783"/>
        <dbReference type="ChEBI" id="CHEBI:58349"/>
        <dbReference type="EC" id="1.1.1.94"/>
    </reaction>
</comment>
<evidence type="ECO:0000259" key="13">
    <source>
        <dbReference type="Pfam" id="PF07479"/>
    </source>
</evidence>
<proteinExistence type="inferred from homology"/>
<dbReference type="PRINTS" id="PR00077">
    <property type="entry name" value="GPDHDRGNASE"/>
</dbReference>
<feature type="binding site" evidence="9">
    <location>
        <position position="125"/>
    </location>
    <ligand>
        <name>NAD(+)</name>
        <dbReference type="ChEBI" id="CHEBI:57540"/>
    </ligand>
</feature>
<dbReference type="InterPro" id="IPR013328">
    <property type="entry name" value="6PGD_dom2"/>
</dbReference>
<dbReference type="GO" id="GO:0005975">
    <property type="term" value="P:carbohydrate metabolic process"/>
    <property type="evidence" value="ECO:0007669"/>
    <property type="project" value="InterPro"/>
</dbReference>
<feature type="binding site" evidence="9">
    <location>
        <begin position="7"/>
        <end position="12"/>
    </location>
    <ligand>
        <name>NAD(+)</name>
        <dbReference type="ChEBI" id="CHEBI:57540"/>
    </ligand>
</feature>
<gene>
    <name evidence="14" type="ORF">IAD02_02675</name>
</gene>
<dbReference type="InterPro" id="IPR006168">
    <property type="entry name" value="G3P_DH_NAD-dep"/>
</dbReference>
<dbReference type="InterPro" id="IPR011128">
    <property type="entry name" value="G3P_DH_NAD-dep_N"/>
</dbReference>
<evidence type="ECO:0000256" key="11">
    <source>
        <dbReference type="RuleBase" id="RU000439"/>
    </source>
</evidence>
<reference evidence="14" key="2">
    <citation type="journal article" date="2021" name="PeerJ">
        <title>Extensive microbial diversity within the chicken gut microbiome revealed by metagenomics and culture.</title>
        <authorList>
            <person name="Gilroy R."/>
            <person name="Ravi A."/>
            <person name="Getino M."/>
            <person name="Pursley I."/>
            <person name="Horton D.L."/>
            <person name="Alikhan N.F."/>
            <person name="Baker D."/>
            <person name="Gharbi K."/>
            <person name="Hall N."/>
            <person name="Watson M."/>
            <person name="Adriaenssens E.M."/>
            <person name="Foster-Nyarko E."/>
            <person name="Jarju S."/>
            <person name="Secka A."/>
            <person name="Antonio M."/>
            <person name="Oren A."/>
            <person name="Chaudhuri R.R."/>
            <person name="La Ragione R."/>
            <person name="Hildebrand F."/>
            <person name="Pallen M.J."/>
        </authorList>
    </citation>
    <scope>NUCLEOTIDE SEQUENCE</scope>
    <source>
        <strain evidence="14">ChiGjej3B3-5194</strain>
    </source>
</reference>
<protein>
    <recommendedName>
        <fullName evidence="11">Glycerol-3-phosphate dehydrogenase</fullName>
        <ecNumber evidence="11">1.1.1.94</ecNumber>
    </recommendedName>
</protein>
<evidence type="ECO:0000256" key="6">
    <source>
        <dbReference type="ARBA" id="ARBA00023264"/>
    </source>
</evidence>
<dbReference type="AlphaFoldDB" id="A0A9D1JXF0"/>
<dbReference type="Gene3D" id="3.40.50.720">
    <property type="entry name" value="NAD(P)-binding Rossmann-like Domain"/>
    <property type="match status" value="1"/>
</dbReference>
<dbReference type="PIRSF" id="PIRSF000114">
    <property type="entry name" value="Glycerol-3-P_dh"/>
    <property type="match status" value="1"/>
</dbReference>
<dbReference type="EC" id="1.1.1.94" evidence="11"/>
<evidence type="ECO:0000256" key="1">
    <source>
        <dbReference type="ARBA" id="ARBA00011009"/>
    </source>
</evidence>
<keyword evidence="2" id="KW-0444">Lipid biosynthesis</keyword>
<dbReference type="GO" id="GO:0008654">
    <property type="term" value="P:phospholipid biosynthetic process"/>
    <property type="evidence" value="ECO:0007669"/>
    <property type="project" value="UniProtKB-KW"/>
</dbReference>
<keyword evidence="6" id="KW-1208">Phospholipid metabolism</keyword>
<dbReference type="GO" id="GO:0051287">
    <property type="term" value="F:NAD binding"/>
    <property type="evidence" value="ECO:0007669"/>
    <property type="project" value="InterPro"/>
</dbReference>
<evidence type="ECO:0000313" key="15">
    <source>
        <dbReference type="Proteomes" id="UP000886742"/>
    </source>
</evidence>